<keyword evidence="3" id="KW-0833">Ubl conjugation pathway</keyword>
<dbReference type="AlphaFoldDB" id="A0AAD7Q6R0"/>
<accession>A0AAD7Q6R0</accession>
<comment type="caution">
    <text evidence="5">The sequence shown here is derived from an EMBL/GenBank/DDBJ whole genome shotgun (WGS) entry which is preliminary data.</text>
</comment>
<reference evidence="5" key="1">
    <citation type="journal article" date="2023" name="Science">
        <title>Elucidation of the pathway for biosynthesis of saponin adjuvants from the soapbark tree.</title>
        <authorList>
            <person name="Reed J."/>
            <person name="Orme A."/>
            <person name="El-Demerdash A."/>
            <person name="Owen C."/>
            <person name="Martin L.B.B."/>
            <person name="Misra R.C."/>
            <person name="Kikuchi S."/>
            <person name="Rejzek M."/>
            <person name="Martin A.C."/>
            <person name="Harkess A."/>
            <person name="Leebens-Mack J."/>
            <person name="Louveau T."/>
            <person name="Stephenson M.J."/>
            <person name="Osbourn A."/>
        </authorList>
    </citation>
    <scope>NUCLEOTIDE SEQUENCE</scope>
    <source>
        <strain evidence="5">S10</strain>
    </source>
</reference>
<gene>
    <name evidence="5" type="ORF">O6P43_005691</name>
</gene>
<feature type="domain" description="At3g05675-like ankyrin-like" evidence="4">
    <location>
        <begin position="82"/>
        <end position="267"/>
    </location>
</feature>
<evidence type="ECO:0000256" key="1">
    <source>
        <dbReference type="ARBA" id="ARBA00002668"/>
    </source>
</evidence>
<organism evidence="5 6">
    <name type="scientific">Quillaja saponaria</name>
    <name type="common">Soap bark tree</name>
    <dbReference type="NCBI Taxonomy" id="32244"/>
    <lineage>
        <taxon>Eukaryota</taxon>
        <taxon>Viridiplantae</taxon>
        <taxon>Streptophyta</taxon>
        <taxon>Embryophyta</taxon>
        <taxon>Tracheophyta</taxon>
        <taxon>Spermatophyta</taxon>
        <taxon>Magnoliopsida</taxon>
        <taxon>eudicotyledons</taxon>
        <taxon>Gunneridae</taxon>
        <taxon>Pentapetalae</taxon>
        <taxon>rosids</taxon>
        <taxon>fabids</taxon>
        <taxon>Fabales</taxon>
        <taxon>Quillajaceae</taxon>
        <taxon>Quillaja</taxon>
    </lineage>
</organism>
<protein>
    <submittedName>
        <fullName evidence="5">BTB/POZ domain-containing protein</fullName>
    </submittedName>
</protein>
<evidence type="ECO:0000256" key="2">
    <source>
        <dbReference type="ARBA" id="ARBA00004906"/>
    </source>
</evidence>
<evidence type="ECO:0000313" key="5">
    <source>
        <dbReference type="EMBL" id="KAJ7975829.1"/>
    </source>
</evidence>
<dbReference type="PANTHER" id="PTHR31060:SF7">
    <property type="entry name" value="OS06G0129200 PROTEIN"/>
    <property type="match status" value="1"/>
</dbReference>
<dbReference type="EMBL" id="JARAOO010000003">
    <property type="protein sequence ID" value="KAJ7975829.1"/>
    <property type="molecule type" value="Genomic_DNA"/>
</dbReference>
<name>A0AAD7Q6R0_QUISA</name>
<dbReference type="Proteomes" id="UP001163823">
    <property type="component" value="Chromosome 3"/>
</dbReference>
<proteinExistence type="predicted"/>
<evidence type="ECO:0000313" key="6">
    <source>
        <dbReference type="Proteomes" id="UP001163823"/>
    </source>
</evidence>
<dbReference type="KEGG" id="qsa:O6P43_005691"/>
<evidence type="ECO:0000256" key="3">
    <source>
        <dbReference type="ARBA" id="ARBA00022786"/>
    </source>
</evidence>
<dbReference type="EMBL" id="JARAOO010000003">
    <property type="protein sequence ID" value="KAJ7975830.1"/>
    <property type="molecule type" value="Genomic_DNA"/>
</dbReference>
<dbReference type="PANTHER" id="PTHR31060">
    <property type="entry name" value="OSJNBA0011J08.25 PROTEIN-RELATED"/>
    <property type="match status" value="1"/>
</dbReference>
<dbReference type="InterPro" id="IPR058039">
    <property type="entry name" value="At3g05675-like_ankyrin"/>
</dbReference>
<dbReference type="InterPro" id="IPR038920">
    <property type="entry name" value="At3g05675-like"/>
</dbReference>
<sequence length="288" mass="32279">MAMHTLTSIPLDISATKDVFVSAIRFATSTGGSCPPFGDKLKISAQEQVEFMLQEDKDTPTVTADEEVKSVVRMGLSKIFWSFEQELSSLQLGSDLVHHTAEDRILQRLSDLEWICNILPRLNLMKEFVSNWAAVSGRVVGFIEDKKLDYVMWGLKLKLIELTGKVLEAVGYGNVILPAPCRAQLLKTWLPFIRKLKTLLDSKAVEEEGFPYKMEEDLCQSIEGAVVTSILALPSNDQADILADWMKCEHIKYPDLSEAFELWCYRSKAATRRLTEGLDSVADATISL</sequence>
<keyword evidence="6" id="KW-1185">Reference proteome</keyword>
<comment type="pathway">
    <text evidence="2">Protein modification; protein ubiquitination.</text>
</comment>
<comment type="function">
    <text evidence="1">May act as a substrate-specific adapter of an E3 ubiquitin-protein ligase complex (CUL3-RBX1-BTB) which mediates the ubiquitination and subsequent proteasomal degradation of target proteins.</text>
</comment>
<dbReference type="Pfam" id="PF25553">
    <property type="entry name" value="BTB-POZ_ANK-like"/>
    <property type="match status" value="1"/>
</dbReference>
<evidence type="ECO:0000259" key="4">
    <source>
        <dbReference type="Pfam" id="PF25553"/>
    </source>
</evidence>